<organism evidence="1 2">
    <name type="scientific">Emergomyces pasteurianus Ep9510</name>
    <dbReference type="NCBI Taxonomy" id="1447872"/>
    <lineage>
        <taxon>Eukaryota</taxon>
        <taxon>Fungi</taxon>
        <taxon>Dikarya</taxon>
        <taxon>Ascomycota</taxon>
        <taxon>Pezizomycotina</taxon>
        <taxon>Eurotiomycetes</taxon>
        <taxon>Eurotiomycetidae</taxon>
        <taxon>Onygenales</taxon>
        <taxon>Ajellomycetaceae</taxon>
        <taxon>Emergomyces</taxon>
    </lineage>
</organism>
<reference evidence="1 2" key="1">
    <citation type="submission" date="2015-07" db="EMBL/GenBank/DDBJ databases">
        <title>Emmonsia species relationships and genome sequence.</title>
        <authorList>
            <consortium name="The Broad Institute Genomics Platform"/>
            <person name="Cuomo C.A."/>
            <person name="Munoz J.F."/>
            <person name="Imamovic A."/>
            <person name="Priest M.E."/>
            <person name="Young S."/>
            <person name="Clay O.K."/>
            <person name="McEwen J.G."/>
        </authorList>
    </citation>
    <scope>NUCLEOTIDE SEQUENCE [LARGE SCALE GENOMIC DNA]</scope>
    <source>
        <strain evidence="1 2">UAMH 9510</strain>
    </source>
</reference>
<dbReference type="EMBL" id="LGRN01000544">
    <property type="protein sequence ID" value="OJD11454.1"/>
    <property type="molecule type" value="Genomic_DNA"/>
</dbReference>
<gene>
    <name evidence="1" type="ORF">AJ78_07781</name>
</gene>
<dbReference type="OrthoDB" id="5772781at2759"/>
<dbReference type="InterPro" id="IPR016477">
    <property type="entry name" value="Fructo-/Ketosamine-3-kinase"/>
</dbReference>
<comment type="caution">
    <text evidence="1">The sequence shown here is derived from an EMBL/GenBank/DDBJ whole genome shotgun (WGS) entry which is preliminary data.</text>
</comment>
<dbReference type="Gene3D" id="1.10.510.10">
    <property type="entry name" value="Transferase(Phosphotransferase) domain 1"/>
    <property type="match status" value="1"/>
</dbReference>
<name>A0A1J9P5N9_9EURO</name>
<protein>
    <recommendedName>
        <fullName evidence="3">Protein-ribulosamine 3-kinase</fullName>
    </recommendedName>
</protein>
<evidence type="ECO:0000313" key="2">
    <source>
        <dbReference type="Proteomes" id="UP000182235"/>
    </source>
</evidence>
<dbReference type="AlphaFoldDB" id="A0A1J9P5N9"/>
<proteinExistence type="predicted"/>
<sequence length="98" mass="11462">MEVTLAKVVPRLIWILVQDGRTVKPCLIQGDLWKTNIGTNIKTGNLYIFDAAAYYAHSEMEIRIWRVDHHKMKGDIYRQEYVKRTSRRVSLWNNGTIG</sequence>
<evidence type="ECO:0000313" key="1">
    <source>
        <dbReference type="EMBL" id="OJD11454.1"/>
    </source>
</evidence>
<dbReference type="VEuPathDB" id="FungiDB:AJ78_07781"/>
<evidence type="ECO:0008006" key="3">
    <source>
        <dbReference type="Google" id="ProtNLM"/>
    </source>
</evidence>
<dbReference type="PANTHER" id="PTHR12149">
    <property type="entry name" value="FRUCTOSAMINE 3 KINASE-RELATED PROTEIN"/>
    <property type="match status" value="1"/>
</dbReference>
<keyword evidence="2" id="KW-1185">Reference proteome</keyword>
<accession>A0A1J9P5N9</accession>
<dbReference type="Proteomes" id="UP000182235">
    <property type="component" value="Unassembled WGS sequence"/>
</dbReference>
<dbReference type="PANTHER" id="PTHR12149:SF8">
    <property type="entry name" value="PROTEIN-RIBULOSAMINE 3-KINASE"/>
    <property type="match status" value="1"/>
</dbReference>
<dbReference type="Pfam" id="PF03881">
    <property type="entry name" value="Fructosamin_kin"/>
    <property type="match status" value="1"/>
</dbReference>